<dbReference type="RefSeq" id="WP_169144641.1">
    <property type="nucleotide sequence ID" value="NZ_JABBGA010000002.1"/>
</dbReference>
<dbReference type="InterPro" id="IPR029787">
    <property type="entry name" value="Nucleotide_cyclase"/>
</dbReference>
<reference evidence="7 8" key="1">
    <citation type="submission" date="2020-04" db="EMBL/GenBank/DDBJ databases">
        <title>Zoogloea sp. G-4-1-14 isolated from soil.</title>
        <authorList>
            <person name="Dahal R.H."/>
        </authorList>
    </citation>
    <scope>NUCLEOTIDE SEQUENCE [LARGE SCALE GENOMIC DNA]</scope>
    <source>
        <strain evidence="7 8">G-4-1-14</strain>
    </source>
</reference>
<dbReference type="Gene3D" id="3.30.70.270">
    <property type="match status" value="1"/>
</dbReference>
<organism evidence="7 8">
    <name type="scientific">Zoogloea dura</name>
    <dbReference type="NCBI Taxonomy" id="2728840"/>
    <lineage>
        <taxon>Bacteria</taxon>
        <taxon>Pseudomonadati</taxon>
        <taxon>Pseudomonadota</taxon>
        <taxon>Betaproteobacteria</taxon>
        <taxon>Rhodocyclales</taxon>
        <taxon>Zoogloeaceae</taxon>
        <taxon>Zoogloea</taxon>
    </lineage>
</organism>
<evidence type="ECO:0000256" key="4">
    <source>
        <dbReference type="ARBA" id="ARBA00023136"/>
    </source>
</evidence>
<dbReference type="PANTHER" id="PTHR46663">
    <property type="entry name" value="DIGUANYLATE CYCLASE DGCT-RELATED"/>
    <property type="match status" value="1"/>
</dbReference>
<keyword evidence="2 5" id="KW-0812">Transmembrane</keyword>
<name>A0A848G5T5_9RHOO</name>
<evidence type="ECO:0000313" key="7">
    <source>
        <dbReference type="EMBL" id="NML25011.1"/>
    </source>
</evidence>
<dbReference type="Proteomes" id="UP000580043">
    <property type="component" value="Unassembled WGS sequence"/>
</dbReference>
<sequence length="391" mass="42037">MPDAMFRLVAPSIGSTPRIVAAIVLFVVFDLVALLSNLWIAEQVAQDAVAINLAGRQRMLSQQTTKALLLATRPTSGESPENARREINTAFTLFEQTLRAFDEGGEATGGDGHRVALRAVNGEAARIVQRARSLVGPLSALLHDDRGHLPGRLEPAADYLVQHNTAILDLMNQLTSVLEHDSVSRTRDLRTIQSGAFLLALLNFIALALGMIRRHRAAEEAGLLWRSQARQDPLTGIANRKAFEEGAEALLLRARQNKDNGALLLLDLDGFKPINDRFGHSAGDDILKAVAGALTAAARSTDLVARLGGDEFILLCPQAYKEIDIDPLCERLVNAISTLPTADLPGCRLGVSIGVATYPDCGYGLQGLLSRADKAMYVAKGAGGSRWQRAA</sequence>
<dbReference type="FunFam" id="3.30.70.270:FF:000001">
    <property type="entry name" value="Diguanylate cyclase domain protein"/>
    <property type="match status" value="1"/>
</dbReference>
<dbReference type="AlphaFoldDB" id="A0A848G5T5"/>
<dbReference type="Pfam" id="PF00990">
    <property type="entry name" value="GGDEF"/>
    <property type="match status" value="1"/>
</dbReference>
<feature type="domain" description="GGDEF" evidence="6">
    <location>
        <begin position="259"/>
        <end position="391"/>
    </location>
</feature>
<dbReference type="PANTHER" id="PTHR46663:SF2">
    <property type="entry name" value="GGDEF DOMAIN-CONTAINING PROTEIN"/>
    <property type="match status" value="1"/>
</dbReference>
<dbReference type="SUPFAM" id="SSF55073">
    <property type="entry name" value="Nucleotide cyclase"/>
    <property type="match status" value="1"/>
</dbReference>
<dbReference type="InterPro" id="IPR029095">
    <property type="entry name" value="NarX-like_N"/>
</dbReference>
<dbReference type="NCBIfam" id="TIGR00254">
    <property type="entry name" value="GGDEF"/>
    <property type="match status" value="1"/>
</dbReference>
<dbReference type="EMBL" id="JABBGA010000002">
    <property type="protein sequence ID" value="NML25011.1"/>
    <property type="molecule type" value="Genomic_DNA"/>
</dbReference>
<dbReference type="SMART" id="SM00267">
    <property type="entry name" value="GGDEF"/>
    <property type="match status" value="1"/>
</dbReference>
<evidence type="ECO:0000256" key="5">
    <source>
        <dbReference type="SAM" id="Phobius"/>
    </source>
</evidence>
<comment type="caution">
    <text evidence="7">The sequence shown here is derived from an EMBL/GenBank/DDBJ whole genome shotgun (WGS) entry which is preliminary data.</text>
</comment>
<dbReference type="InterPro" id="IPR043128">
    <property type="entry name" value="Rev_trsase/Diguanyl_cyclase"/>
</dbReference>
<comment type="subcellular location">
    <subcellularLocation>
        <location evidence="1">Membrane</location>
        <topology evidence="1">Multi-pass membrane protein</topology>
    </subcellularLocation>
</comment>
<keyword evidence="4 5" id="KW-0472">Membrane</keyword>
<gene>
    <name evidence="7" type="ORF">HHL15_04620</name>
</gene>
<dbReference type="GO" id="GO:0003824">
    <property type="term" value="F:catalytic activity"/>
    <property type="evidence" value="ECO:0007669"/>
    <property type="project" value="UniProtKB-ARBA"/>
</dbReference>
<feature type="transmembrane region" description="Helical" evidence="5">
    <location>
        <begin position="20"/>
        <end position="40"/>
    </location>
</feature>
<keyword evidence="3 5" id="KW-1133">Transmembrane helix</keyword>
<dbReference type="CDD" id="cd01949">
    <property type="entry name" value="GGDEF"/>
    <property type="match status" value="1"/>
</dbReference>
<feature type="transmembrane region" description="Helical" evidence="5">
    <location>
        <begin position="195"/>
        <end position="212"/>
    </location>
</feature>
<dbReference type="PROSITE" id="PS50887">
    <property type="entry name" value="GGDEF"/>
    <property type="match status" value="1"/>
</dbReference>
<dbReference type="InterPro" id="IPR000160">
    <property type="entry name" value="GGDEF_dom"/>
</dbReference>
<accession>A0A848G5T5</accession>
<evidence type="ECO:0000259" key="6">
    <source>
        <dbReference type="PROSITE" id="PS50887"/>
    </source>
</evidence>
<evidence type="ECO:0000256" key="3">
    <source>
        <dbReference type="ARBA" id="ARBA00022989"/>
    </source>
</evidence>
<protein>
    <submittedName>
        <fullName evidence="7">Diguanylate cyclase</fullName>
    </submittedName>
</protein>
<dbReference type="InterPro" id="IPR052163">
    <property type="entry name" value="DGC-Regulatory_Protein"/>
</dbReference>
<evidence type="ECO:0000256" key="1">
    <source>
        <dbReference type="ARBA" id="ARBA00004141"/>
    </source>
</evidence>
<dbReference type="GO" id="GO:0016020">
    <property type="term" value="C:membrane"/>
    <property type="evidence" value="ECO:0007669"/>
    <property type="project" value="UniProtKB-SubCell"/>
</dbReference>
<keyword evidence="8" id="KW-1185">Reference proteome</keyword>
<evidence type="ECO:0000256" key="2">
    <source>
        <dbReference type="ARBA" id="ARBA00022692"/>
    </source>
</evidence>
<proteinExistence type="predicted"/>
<evidence type="ECO:0000313" key="8">
    <source>
        <dbReference type="Proteomes" id="UP000580043"/>
    </source>
</evidence>
<dbReference type="Pfam" id="PF13675">
    <property type="entry name" value="PilJ"/>
    <property type="match status" value="1"/>
</dbReference>